<dbReference type="EMBL" id="QUMS01000001">
    <property type="protein sequence ID" value="REG10943.1"/>
    <property type="molecule type" value="Genomic_DNA"/>
</dbReference>
<comment type="caution">
    <text evidence="3">The sequence shown here is derived from an EMBL/GenBank/DDBJ whole genome shotgun (WGS) entry which is preliminary data.</text>
</comment>
<name>A0A347ZT50_9CHLR</name>
<organism evidence="3 4">
    <name type="scientific">Pelolinea submarina</name>
    <dbReference type="NCBI Taxonomy" id="913107"/>
    <lineage>
        <taxon>Bacteria</taxon>
        <taxon>Bacillati</taxon>
        <taxon>Chloroflexota</taxon>
        <taxon>Anaerolineae</taxon>
        <taxon>Anaerolineales</taxon>
        <taxon>Anaerolineaceae</taxon>
        <taxon>Pelolinea</taxon>
    </lineage>
</organism>
<protein>
    <recommendedName>
        <fullName evidence="2">CT398-like coiled coil hairpin domain-containing protein</fullName>
    </recommendedName>
</protein>
<evidence type="ECO:0000313" key="4">
    <source>
        <dbReference type="Proteomes" id="UP000256388"/>
    </source>
</evidence>
<feature type="coiled-coil region" evidence="1">
    <location>
        <begin position="10"/>
        <end position="57"/>
    </location>
</feature>
<dbReference type="Proteomes" id="UP000256388">
    <property type="component" value="Unassembled WGS sequence"/>
</dbReference>
<evidence type="ECO:0000313" key="3">
    <source>
        <dbReference type="EMBL" id="REG10943.1"/>
    </source>
</evidence>
<proteinExistence type="predicted"/>
<dbReference type="Pfam" id="PF24481">
    <property type="entry name" value="CT398_CC"/>
    <property type="match status" value="1"/>
</dbReference>
<reference evidence="3 4" key="1">
    <citation type="submission" date="2018-08" db="EMBL/GenBank/DDBJ databases">
        <title>Genomic Encyclopedia of Type Strains, Phase IV (KMG-IV): sequencing the most valuable type-strain genomes for metagenomic binning, comparative biology and taxonomic classification.</title>
        <authorList>
            <person name="Goeker M."/>
        </authorList>
    </citation>
    <scope>NUCLEOTIDE SEQUENCE [LARGE SCALE GENOMIC DNA]</scope>
    <source>
        <strain evidence="3 4">DSM 23923</strain>
    </source>
</reference>
<evidence type="ECO:0000259" key="2">
    <source>
        <dbReference type="Pfam" id="PF24481"/>
    </source>
</evidence>
<dbReference type="Gene3D" id="1.10.287.1490">
    <property type="match status" value="1"/>
</dbReference>
<dbReference type="AlphaFoldDB" id="A0A347ZT50"/>
<gene>
    <name evidence="3" type="ORF">DFR64_0812</name>
</gene>
<accession>A0A347ZT50</accession>
<dbReference type="OrthoDB" id="166542at2"/>
<sequence>MNVGFQLFQLQSIDSELDHAQNRIKEILTAIETDKNVALAKKRVETMEAELRKIKSDFETIDYETDQKKVKKAQSEANLYSGRIQNPKELQDLQAEIASLNKMLGELEERSLEQLEKLEKAEEKTSVLQNELNKVMTDFETGKSRLIAEKGNLENTIKNLSAKRSSQETQIPEEQMKIYVRLRNLKNGLAIAQLQDSSCSACGSSLTAGECQQVRSSSQLFYCTSCGRIIYGS</sequence>
<dbReference type="InterPro" id="IPR056003">
    <property type="entry name" value="CT398_CC_hairpin"/>
</dbReference>
<keyword evidence="4" id="KW-1185">Reference proteome</keyword>
<dbReference type="RefSeq" id="WP_116224094.1">
    <property type="nucleotide sequence ID" value="NZ_AP018437.1"/>
</dbReference>
<evidence type="ECO:0000256" key="1">
    <source>
        <dbReference type="SAM" id="Coils"/>
    </source>
</evidence>
<feature type="domain" description="CT398-like coiled coil hairpin" evidence="2">
    <location>
        <begin position="10"/>
        <end position="184"/>
    </location>
</feature>
<feature type="coiled-coil region" evidence="1">
    <location>
        <begin position="90"/>
        <end position="170"/>
    </location>
</feature>
<keyword evidence="1" id="KW-0175">Coiled coil</keyword>